<proteinExistence type="predicted"/>
<reference evidence="1 2" key="1">
    <citation type="submission" date="2018-10" db="EMBL/GenBank/DDBJ databases">
        <authorList>
            <person name="Ekblom R."/>
            <person name="Jareborg N."/>
        </authorList>
    </citation>
    <scope>NUCLEOTIDE SEQUENCE [LARGE SCALE GENOMIC DNA]</scope>
    <source>
        <tissue evidence="1">Muscle</tissue>
    </source>
</reference>
<accession>A0A9X9LIC0</accession>
<gene>
    <name evidence="1" type="ORF">BN2614_LOCUS1</name>
</gene>
<feature type="non-terminal residue" evidence="1">
    <location>
        <position position="1"/>
    </location>
</feature>
<sequence>SGVLHGTGAALLKAPAQLHCGGPSLPGSRLVASGMMSFTEMSYPIISLPTNFPSLSLGRKQQRLK</sequence>
<protein>
    <submittedName>
        <fullName evidence="1">Uncharacterized protein</fullName>
    </submittedName>
</protein>
<dbReference type="EMBL" id="CYRY02004412">
    <property type="protein sequence ID" value="VCW68910.1"/>
    <property type="molecule type" value="Genomic_DNA"/>
</dbReference>
<comment type="caution">
    <text evidence="1">The sequence shown here is derived from an EMBL/GenBank/DDBJ whole genome shotgun (WGS) entry which is preliminary data.</text>
</comment>
<keyword evidence="2" id="KW-1185">Reference proteome</keyword>
<dbReference type="AlphaFoldDB" id="A0A9X9LIC0"/>
<evidence type="ECO:0000313" key="2">
    <source>
        <dbReference type="Proteomes" id="UP000269945"/>
    </source>
</evidence>
<name>A0A9X9LIC0_GULGU</name>
<evidence type="ECO:0000313" key="1">
    <source>
        <dbReference type="EMBL" id="VCW68910.1"/>
    </source>
</evidence>
<organism evidence="1 2">
    <name type="scientific">Gulo gulo</name>
    <name type="common">Wolverine</name>
    <name type="synonym">Gluton</name>
    <dbReference type="NCBI Taxonomy" id="48420"/>
    <lineage>
        <taxon>Eukaryota</taxon>
        <taxon>Metazoa</taxon>
        <taxon>Chordata</taxon>
        <taxon>Craniata</taxon>
        <taxon>Vertebrata</taxon>
        <taxon>Euteleostomi</taxon>
        <taxon>Mammalia</taxon>
        <taxon>Eutheria</taxon>
        <taxon>Laurasiatheria</taxon>
        <taxon>Carnivora</taxon>
        <taxon>Caniformia</taxon>
        <taxon>Musteloidea</taxon>
        <taxon>Mustelidae</taxon>
        <taxon>Guloninae</taxon>
        <taxon>Gulo</taxon>
    </lineage>
</organism>
<dbReference type="Proteomes" id="UP000269945">
    <property type="component" value="Unassembled WGS sequence"/>
</dbReference>